<proteinExistence type="predicted"/>
<gene>
    <name evidence="2" type="ORF">PIB30_060938</name>
</gene>
<evidence type="ECO:0000313" key="2">
    <source>
        <dbReference type="EMBL" id="MED6161464.1"/>
    </source>
</evidence>
<accession>A0ABU6UK56</accession>
<organism evidence="2 3">
    <name type="scientific">Stylosanthes scabra</name>
    <dbReference type="NCBI Taxonomy" id="79078"/>
    <lineage>
        <taxon>Eukaryota</taxon>
        <taxon>Viridiplantae</taxon>
        <taxon>Streptophyta</taxon>
        <taxon>Embryophyta</taxon>
        <taxon>Tracheophyta</taxon>
        <taxon>Spermatophyta</taxon>
        <taxon>Magnoliopsida</taxon>
        <taxon>eudicotyledons</taxon>
        <taxon>Gunneridae</taxon>
        <taxon>Pentapetalae</taxon>
        <taxon>rosids</taxon>
        <taxon>fabids</taxon>
        <taxon>Fabales</taxon>
        <taxon>Fabaceae</taxon>
        <taxon>Papilionoideae</taxon>
        <taxon>50 kb inversion clade</taxon>
        <taxon>dalbergioids sensu lato</taxon>
        <taxon>Dalbergieae</taxon>
        <taxon>Pterocarpus clade</taxon>
        <taxon>Stylosanthes</taxon>
    </lineage>
</organism>
<evidence type="ECO:0000259" key="1">
    <source>
        <dbReference type="Pfam" id="PF13456"/>
    </source>
</evidence>
<reference evidence="2 3" key="1">
    <citation type="journal article" date="2023" name="Plants (Basel)">
        <title>Bridging the Gap: Combining Genomics and Transcriptomics Approaches to Understand Stylosanthes scabra, an Orphan Legume from the Brazilian Caatinga.</title>
        <authorList>
            <person name="Ferreira-Neto J.R.C."/>
            <person name="da Silva M.D."/>
            <person name="Binneck E."/>
            <person name="de Melo N.F."/>
            <person name="da Silva R.H."/>
            <person name="de Melo A.L.T.M."/>
            <person name="Pandolfi V."/>
            <person name="Bustamante F.O."/>
            <person name="Brasileiro-Vidal A.C."/>
            <person name="Benko-Iseppon A.M."/>
        </authorList>
    </citation>
    <scope>NUCLEOTIDE SEQUENCE [LARGE SCALE GENOMIC DNA]</scope>
    <source>
        <tissue evidence="2">Leaves</tissue>
    </source>
</reference>
<name>A0ABU6UK56_9FABA</name>
<keyword evidence="3" id="KW-1185">Reference proteome</keyword>
<evidence type="ECO:0000313" key="3">
    <source>
        <dbReference type="Proteomes" id="UP001341840"/>
    </source>
</evidence>
<dbReference type="PANTHER" id="PTHR47074">
    <property type="entry name" value="BNAC02G40300D PROTEIN"/>
    <property type="match status" value="1"/>
</dbReference>
<dbReference type="InterPro" id="IPR002156">
    <property type="entry name" value="RNaseH_domain"/>
</dbReference>
<dbReference type="Pfam" id="PF13456">
    <property type="entry name" value="RVT_3"/>
    <property type="match status" value="1"/>
</dbReference>
<comment type="caution">
    <text evidence="2">The sequence shown here is derived from an EMBL/GenBank/DDBJ whole genome shotgun (WGS) entry which is preliminary data.</text>
</comment>
<dbReference type="InterPro" id="IPR052929">
    <property type="entry name" value="RNase_H-like_EbsB-rel"/>
</dbReference>
<dbReference type="EMBL" id="JASCZI010121374">
    <property type="protein sequence ID" value="MED6161464.1"/>
    <property type="molecule type" value="Genomic_DNA"/>
</dbReference>
<sequence length="170" mass="19367">MLELIDKERRTLFLGTLHSLWIERNKLVFQEFEVPSDLQRRPPPQRLPDWRLMTLRKKLELRIVESTIDYFKFNVDAATNLERVGVGVVVRDNEGVVMVAAMLEALYPLSVKEAEAIALFLDVVNAAQNCFLSIKIEGDNVEVIMALNSSQAYSDHFGTIIANCKTRPFA</sequence>
<dbReference type="PANTHER" id="PTHR47074:SF48">
    <property type="entry name" value="POLYNUCLEOTIDYL TRANSFERASE, RIBONUCLEASE H-LIKE SUPERFAMILY PROTEIN"/>
    <property type="match status" value="1"/>
</dbReference>
<feature type="domain" description="RNase H type-1" evidence="1">
    <location>
        <begin position="74"/>
        <end position="162"/>
    </location>
</feature>
<dbReference type="Proteomes" id="UP001341840">
    <property type="component" value="Unassembled WGS sequence"/>
</dbReference>
<protein>
    <recommendedName>
        <fullName evidence="1">RNase H type-1 domain-containing protein</fullName>
    </recommendedName>
</protein>